<keyword evidence="2" id="KW-1185">Reference proteome</keyword>
<dbReference type="Proteomes" id="UP001457282">
    <property type="component" value="Unassembled WGS sequence"/>
</dbReference>
<organism evidence="1 2">
    <name type="scientific">Rubus argutus</name>
    <name type="common">Southern blackberry</name>
    <dbReference type="NCBI Taxonomy" id="59490"/>
    <lineage>
        <taxon>Eukaryota</taxon>
        <taxon>Viridiplantae</taxon>
        <taxon>Streptophyta</taxon>
        <taxon>Embryophyta</taxon>
        <taxon>Tracheophyta</taxon>
        <taxon>Spermatophyta</taxon>
        <taxon>Magnoliopsida</taxon>
        <taxon>eudicotyledons</taxon>
        <taxon>Gunneridae</taxon>
        <taxon>Pentapetalae</taxon>
        <taxon>rosids</taxon>
        <taxon>fabids</taxon>
        <taxon>Rosales</taxon>
        <taxon>Rosaceae</taxon>
        <taxon>Rosoideae</taxon>
        <taxon>Rosoideae incertae sedis</taxon>
        <taxon>Rubus</taxon>
    </lineage>
</organism>
<proteinExistence type="predicted"/>
<dbReference type="AlphaFoldDB" id="A0AAW1XM33"/>
<accession>A0AAW1XM33</accession>
<gene>
    <name evidence="1" type="ORF">M0R45_014375</name>
</gene>
<evidence type="ECO:0000313" key="1">
    <source>
        <dbReference type="EMBL" id="KAK9937597.1"/>
    </source>
</evidence>
<dbReference type="EMBL" id="JBEDUW010000003">
    <property type="protein sequence ID" value="KAK9937597.1"/>
    <property type="molecule type" value="Genomic_DNA"/>
</dbReference>
<reference evidence="1 2" key="1">
    <citation type="journal article" date="2023" name="G3 (Bethesda)">
        <title>A chromosome-length genome assembly and annotation of blackberry (Rubus argutus, cv. 'Hillquist').</title>
        <authorList>
            <person name="Bruna T."/>
            <person name="Aryal R."/>
            <person name="Dudchenko O."/>
            <person name="Sargent D.J."/>
            <person name="Mead D."/>
            <person name="Buti M."/>
            <person name="Cavallini A."/>
            <person name="Hytonen T."/>
            <person name="Andres J."/>
            <person name="Pham M."/>
            <person name="Weisz D."/>
            <person name="Mascagni F."/>
            <person name="Usai G."/>
            <person name="Natali L."/>
            <person name="Bassil N."/>
            <person name="Fernandez G.E."/>
            <person name="Lomsadze A."/>
            <person name="Armour M."/>
            <person name="Olukolu B."/>
            <person name="Poorten T."/>
            <person name="Britton C."/>
            <person name="Davik J."/>
            <person name="Ashrafi H."/>
            <person name="Aiden E.L."/>
            <person name="Borodovsky M."/>
            <person name="Worthington M."/>
        </authorList>
    </citation>
    <scope>NUCLEOTIDE SEQUENCE [LARGE SCALE GENOMIC DNA]</scope>
    <source>
        <strain evidence="1">PI 553951</strain>
    </source>
</reference>
<name>A0AAW1XM33_RUBAR</name>
<protein>
    <submittedName>
        <fullName evidence="1">Uncharacterized protein</fullName>
    </submittedName>
</protein>
<sequence length="91" mass="10281">MKQGMDPSMYNAATSGDVGFLQRIKVGQVSTDVLSQKTPQGNNILHLAAEVKQISFFKEYGPTFYQRFPLLWDKNKMGDTPLAHRCKSRLC</sequence>
<evidence type="ECO:0000313" key="2">
    <source>
        <dbReference type="Proteomes" id="UP001457282"/>
    </source>
</evidence>
<comment type="caution">
    <text evidence="1">The sequence shown here is derived from an EMBL/GenBank/DDBJ whole genome shotgun (WGS) entry which is preliminary data.</text>
</comment>